<feature type="active site" description="Proton acceptor" evidence="6">
    <location>
        <position position="279"/>
    </location>
</feature>
<evidence type="ECO:0000259" key="8">
    <source>
        <dbReference type="PROSITE" id="PS51349"/>
    </source>
</evidence>
<evidence type="ECO:0000256" key="3">
    <source>
        <dbReference type="ARBA" id="ARBA00022643"/>
    </source>
</evidence>
<feature type="binding site" evidence="7">
    <location>
        <position position="168"/>
    </location>
    <ligand>
        <name>glyoxylate</name>
        <dbReference type="ChEBI" id="CHEBI:36655"/>
    </ligand>
</feature>
<comment type="similarity">
    <text evidence="5">Belongs to the FMN-dependent alpha-hydroxy acid dehydrogenase family.</text>
</comment>
<feature type="binding site" evidence="7">
    <location>
        <position position="279"/>
    </location>
    <ligand>
        <name>glyoxylate</name>
        <dbReference type="ChEBI" id="CHEBI:36655"/>
    </ligand>
</feature>
<keyword evidence="3 7" id="KW-0288">FMN</keyword>
<dbReference type="FunFam" id="3.20.20.70:FF:000029">
    <property type="entry name" value="L-lactate dehydrogenase"/>
    <property type="match status" value="1"/>
</dbReference>
<evidence type="ECO:0000256" key="2">
    <source>
        <dbReference type="ARBA" id="ARBA00022630"/>
    </source>
</evidence>
<dbReference type="NCBIfam" id="NF008398">
    <property type="entry name" value="PRK11197.1"/>
    <property type="match status" value="1"/>
</dbReference>
<evidence type="ECO:0000256" key="1">
    <source>
        <dbReference type="ARBA" id="ARBA00001917"/>
    </source>
</evidence>
<dbReference type="InterPro" id="IPR012133">
    <property type="entry name" value="Alpha-hydoxy_acid_DH_FMN"/>
</dbReference>
<name>A0A849P2E0_9BURK</name>
<reference evidence="9 10" key="1">
    <citation type="submission" date="2020-05" db="EMBL/GenBank/DDBJ databases">
        <authorList>
            <person name="Niu N."/>
        </authorList>
    </citation>
    <scope>NUCLEOTIDE SEQUENCE [LARGE SCALE GENOMIC DNA]</scope>
    <source>
        <strain evidence="9 10">3340-03</strain>
    </source>
</reference>
<dbReference type="CDD" id="cd02809">
    <property type="entry name" value="alpha_hydroxyacid_oxid_FMN"/>
    <property type="match status" value="1"/>
</dbReference>
<dbReference type="GO" id="GO:0004459">
    <property type="term" value="F:L-lactate dehydrogenase (NAD+) activity"/>
    <property type="evidence" value="ECO:0007669"/>
    <property type="project" value="TreeGrafter"/>
</dbReference>
<feature type="binding site" evidence="7">
    <location>
        <position position="282"/>
    </location>
    <ligand>
        <name>glyoxylate</name>
        <dbReference type="ChEBI" id="CHEBI:36655"/>
    </ligand>
</feature>
<dbReference type="InterPro" id="IPR008259">
    <property type="entry name" value="FMN_hydac_DH_AS"/>
</dbReference>
<dbReference type="AlphaFoldDB" id="A0A849P2E0"/>
<dbReference type="InterPro" id="IPR000262">
    <property type="entry name" value="FMN-dep_DH"/>
</dbReference>
<gene>
    <name evidence="9" type="ORF">HKX39_05500</name>
</gene>
<evidence type="ECO:0000256" key="7">
    <source>
        <dbReference type="PIRSR" id="PIRSR000138-2"/>
    </source>
</evidence>
<dbReference type="GO" id="GO:0005886">
    <property type="term" value="C:plasma membrane"/>
    <property type="evidence" value="ECO:0007669"/>
    <property type="project" value="TreeGrafter"/>
</dbReference>
<sequence length="391" mass="42997">MADLSKITCIEDLRKVAKRKVPKMFYDYVDCGSYTESTYRANSSDFEQLKFRQRVAVDISQRSTKTSLLGEQVAMPLAIAPTGITGMQRADGEILAAKAAEAFGVPFTLSTMSCCSIEDIAAHTSRPFWFQLYMMKDRDFMARLIQRAKKAGCSALVVTLDLQVLGQRHLDIKNGLSTPPKPTLRNLLNLATKPEWCWHMLQTNRRSFGNIVGHVPGAENLSVLAKWTAEQFDASLNWNDLAWIKEQWGGKIILKGILDARDAENAVQYGADAIVVSNHGGRQLDGAPSTIAALPAIVEKVKSLNSTMEIYLDGGVRTGQDILRAYALGADAVMIGRAFLFGLGAYGQAGVYRALELLQKELDVSMAFCGHTDIQQVDKEILIVPEGFGKV</sequence>
<protein>
    <submittedName>
        <fullName evidence="9">Alpha-hydroxy-acid oxidizing protein</fullName>
    </submittedName>
</protein>
<keyword evidence="10" id="KW-1185">Reference proteome</keyword>
<evidence type="ECO:0000313" key="10">
    <source>
        <dbReference type="Proteomes" id="UP000537862"/>
    </source>
</evidence>
<feature type="binding site" evidence="7">
    <location>
        <begin position="81"/>
        <end position="83"/>
    </location>
    <ligand>
        <name>FMN</name>
        <dbReference type="ChEBI" id="CHEBI:58210"/>
    </ligand>
</feature>
<feature type="binding site" evidence="7">
    <location>
        <position position="28"/>
    </location>
    <ligand>
        <name>glyoxylate</name>
        <dbReference type="ChEBI" id="CHEBI:36655"/>
    </ligand>
</feature>
<dbReference type="PANTHER" id="PTHR10578:SF107">
    <property type="entry name" value="2-HYDROXYACID OXIDASE 1"/>
    <property type="match status" value="1"/>
</dbReference>
<dbReference type="GO" id="GO:0009060">
    <property type="term" value="P:aerobic respiration"/>
    <property type="evidence" value="ECO:0007669"/>
    <property type="project" value="TreeGrafter"/>
</dbReference>
<dbReference type="Gene3D" id="3.20.20.70">
    <property type="entry name" value="Aldolase class I"/>
    <property type="match status" value="1"/>
</dbReference>
<dbReference type="InterPro" id="IPR013785">
    <property type="entry name" value="Aldolase_TIM"/>
</dbReference>
<dbReference type="InterPro" id="IPR037396">
    <property type="entry name" value="FMN_HAD"/>
</dbReference>
<accession>A0A849P2E0</accession>
<feature type="binding site" evidence="7">
    <location>
        <begin position="313"/>
        <end position="317"/>
    </location>
    <ligand>
        <name>FMN</name>
        <dbReference type="ChEBI" id="CHEBI:58210"/>
    </ligand>
</feature>
<dbReference type="Pfam" id="PF01070">
    <property type="entry name" value="FMN_dh"/>
    <property type="match status" value="1"/>
</dbReference>
<feature type="binding site" evidence="7">
    <location>
        <position position="133"/>
    </location>
    <ligand>
        <name>glyoxylate</name>
        <dbReference type="ChEBI" id="CHEBI:36655"/>
    </ligand>
</feature>
<dbReference type="RefSeq" id="WP_171680331.1">
    <property type="nucleotide sequence ID" value="NZ_JABGBN010000003.1"/>
</dbReference>
<feature type="binding site" evidence="7">
    <location>
        <position position="110"/>
    </location>
    <ligand>
        <name>FMN</name>
        <dbReference type="ChEBI" id="CHEBI:58210"/>
    </ligand>
</feature>
<comment type="caution">
    <text evidence="9">The sequence shown here is derived from an EMBL/GenBank/DDBJ whole genome shotgun (WGS) entry which is preliminary data.</text>
</comment>
<dbReference type="EMBL" id="JABGBN010000003">
    <property type="protein sequence ID" value="NOL51630.1"/>
    <property type="molecule type" value="Genomic_DNA"/>
</dbReference>
<proteinExistence type="inferred from homology"/>
<keyword evidence="2 7" id="KW-0285">Flavoprotein</keyword>
<dbReference type="SUPFAM" id="SSF51395">
    <property type="entry name" value="FMN-linked oxidoreductases"/>
    <property type="match status" value="1"/>
</dbReference>
<dbReference type="Proteomes" id="UP000537862">
    <property type="component" value="Unassembled WGS sequence"/>
</dbReference>
<evidence type="ECO:0000256" key="5">
    <source>
        <dbReference type="ARBA" id="ARBA00024042"/>
    </source>
</evidence>
<dbReference type="GO" id="GO:0010181">
    <property type="term" value="F:FMN binding"/>
    <property type="evidence" value="ECO:0007669"/>
    <property type="project" value="InterPro"/>
</dbReference>
<dbReference type="PIRSF" id="PIRSF000138">
    <property type="entry name" value="Al-hdrx_acd_dh"/>
    <property type="match status" value="1"/>
</dbReference>
<feature type="domain" description="FMN hydroxy acid dehydrogenase" evidence="8">
    <location>
        <begin position="2"/>
        <end position="387"/>
    </location>
</feature>
<evidence type="ECO:0000256" key="6">
    <source>
        <dbReference type="PIRSR" id="PIRSR000138-1"/>
    </source>
</evidence>
<feature type="binding site" evidence="7">
    <location>
        <begin position="336"/>
        <end position="337"/>
    </location>
    <ligand>
        <name>FMN</name>
        <dbReference type="ChEBI" id="CHEBI:58210"/>
    </ligand>
</feature>
<feature type="binding site" evidence="7">
    <location>
        <position position="277"/>
    </location>
    <ligand>
        <name>FMN</name>
        <dbReference type="ChEBI" id="CHEBI:58210"/>
    </ligand>
</feature>
<dbReference type="PROSITE" id="PS51349">
    <property type="entry name" value="FMN_HYDROXY_ACID_DH_2"/>
    <property type="match status" value="1"/>
</dbReference>
<feature type="binding site" evidence="7">
    <location>
        <position position="255"/>
    </location>
    <ligand>
        <name>FMN</name>
        <dbReference type="ChEBI" id="CHEBI:58210"/>
    </ligand>
</feature>
<organism evidence="9 10">
    <name type="scientific">Pelistega suis</name>
    <dbReference type="NCBI Taxonomy" id="1631957"/>
    <lineage>
        <taxon>Bacteria</taxon>
        <taxon>Pseudomonadati</taxon>
        <taxon>Pseudomonadota</taxon>
        <taxon>Betaproteobacteria</taxon>
        <taxon>Burkholderiales</taxon>
        <taxon>Alcaligenaceae</taxon>
        <taxon>Pelistega</taxon>
    </lineage>
</organism>
<keyword evidence="4" id="KW-0560">Oxidoreductase</keyword>
<feature type="binding site" evidence="7">
    <location>
        <position position="131"/>
    </location>
    <ligand>
        <name>FMN</name>
        <dbReference type="ChEBI" id="CHEBI:58210"/>
    </ligand>
</feature>
<feature type="binding site" evidence="7">
    <location>
        <position position="159"/>
    </location>
    <ligand>
        <name>FMN</name>
        <dbReference type="ChEBI" id="CHEBI:58210"/>
    </ligand>
</feature>
<evidence type="ECO:0000256" key="4">
    <source>
        <dbReference type="ARBA" id="ARBA00023002"/>
    </source>
</evidence>
<comment type="cofactor">
    <cofactor evidence="1">
        <name>FMN</name>
        <dbReference type="ChEBI" id="CHEBI:58210"/>
    </cofactor>
</comment>
<dbReference type="PROSITE" id="PS00557">
    <property type="entry name" value="FMN_HYDROXY_ACID_DH_1"/>
    <property type="match status" value="1"/>
</dbReference>
<evidence type="ECO:0000313" key="9">
    <source>
        <dbReference type="EMBL" id="NOL51630.1"/>
    </source>
</evidence>
<dbReference type="PANTHER" id="PTHR10578">
    <property type="entry name" value="S -2-HYDROXY-ACID OXIDASE-RELATED"/>
    <property type="match status" value="1"/>
</dbReference>